<keyword evidence="5 7" id="KW-1133">Transmembrane helix</keyword>
<proteinExistence type="inferred from homology"/>
<organism evidence="8 9">
    <name type="scientific">Marchantia polymorpha subsp. ruderalis</name>
    <dbReference type="NCBI Taxonomy" id="1480154"/>
    <lineage>
        <taxon>Eukaryota</taxon>
        <taxon>Viridiplantae</taxon>
        <taxon>Streptophyta</taxon>
        <taxon>Embryophyta</taxon>
        <taxon>Marchantiophyta</taxon>
        <taxon>Marchantiopsida</taxon>
        <taxon>Marchantiidae</taxon>
        <taxon>Marchantiales</taxon>
        <taxon>Marchantiaceae</taxon>
        <taxon>Marchantia</taxon>
    </lineage>
</organism>
<keyword evidence="6 7" id="KW-0472">Membrane</keyword>
<dbReference type="PANTHER" id="PTHR33510:SF9">
    <property type="entry name" value="HIT-TYPE ZINC FINGER FAMILY PROTEIN-RELATED"/>
    <property type="match status" value="1"/>
</dbReference>
<dbReference type="EMBL" id="LVLJ01000111">
    <property type="protein sequence ID" value="OAE35600.1"/>
    <property type="molecule type" value="Genomic_DNA"/>
</dbReference>
<comment type="subcellular location">
    <subcellularLocation>
        <location evidence="1">Plastid</location>
        <location evidence="1">Chloroplast inner membrane</location>
        <topology evidence="1">Multi-pass membrane protein</topology>
    </subcellularLocation>
    <subcellularLocation>
        <location evidence="7">Plastid</location>
        <location evidence="7">Chloroplast membrane</location>
        <topology evidence="7">Multi-pass membrane protein</topology>
    </subcellularLocation>
</comment>
<feature type="transmembrane region" description="Helical" evidence="7">
    <location>
        <begin position="266"/>
        <end position="284"/>
    </location>
</feature>
<evidence type="ECO:0000256" key="1">
    <source>
        <dbReference type="ARBA" id="ARBA00004478"/>
    </source>
</evidence>
<evidence type="ECO:0000256" key="5">
    <source>
        <dbReference type="ARBA" id="ARBA00022989"/>
    </source>
</evidence>
<name>A0A176WR58_MARPO</name>
<comment type="caution">
    <text evidence="7">Lacks conserved residue(s) required for the propagation of feature annotation.</text>
</comment>
<evidence type="ECO:0000256" key="6">
    <source>
        <dbReference type="ARBA" id="ARBA00023136"/>
    </source>
</evidence>
<comment type="function">
    <text evidence="7">Involved in protein precursor import into chloroplasts.</text>
</comment>
<keyword evidence="4" id="KW-1001">Plastid inner membrane</keyword>
<keyword evidence="7" id="KW-0150">Chloroplast</keyword>
<reference evidence="8" key="1">
    <citation type="submission" date="2016-03" db="EMBL/GenBank/DDBJ databases">
        <title>Mechanisms controlling the formation of the plant cell surface in tip-growing cells are functionally conserved among land plants.</title>
        <authorList>
            <person name="Honkanen S."/>
            <person name="Jones V.A."/>
            <person name="Morieri G."/>
            <person name="Champion C."/>
            <person name="Hetherington A.J."/>
            <person name="Kelly S."/>
            <person name="Saint-Marcoux D."/>
            <person name="Proust H."/>
            <person name="Prescott H."/>
            <person name="Dolan L."/>
        </authorList>
    </citation>
    <scope>NUCLEOTIDE SEQUENCE [LARGE SCALE GENOMIC DNA]</scope>
    <source>
        <tissue evidence="8">Whole gametophyte</tissue>
    </source>
</reference>
<dbReference type="InterPro" id="IPR005691">
    <property type="entry name" value="Tic20"/>
</dbReference>
<feature type="transmembrane region" description="Helical" evidence="7">
    <location>
        <begin position="234"/>
        <end position="254"/>
    </location>
</feature>
<dbReference type="AlphaFoldDB" id="A0A176WR58"/>
<dbReference type="GO" id="GO:0009706">
    <property type="term" value="C:chloroplast inner membrane"/>
    <property type="evidence" value="ECO:0007669"/>
    <property type="project" value="UniProtKB-SubCell"/>
</dbReference>
<gene>
    <name evidence="8" type="ORF">AXG93_1356s1020</name>
</gene>
<evidence type="ECO:0000256" key="2">
    <source>
        <dbReference type="ARBA" id="ARBA00009596"/>
    </source>
</evidence>
<keyword evidence="3 7" id="KW-0812">Transmembrane</keyword>
<dbReference type="PANTHER" id="PTHR33510">
    <property type="entry name" value="PROTEIN TIC 20-II, CHLOROPLASTIC"/>
    <property type="match status" value="1"/>
</dbReference>
<dbReference type="Pfam" id="PF16166">
    <property type="entry name" value="TIC20"/>
    <property type="match status" value="1"/>
</dbReference>
<evidence type="ECO:0000313" key="8">
    <source>
        <dbReference type="EMBL" id="OAE35600.1"/>
    </source>
</evidence>
<keyword evidence="7" id="KW-0934">Plastid</keyword>
<dbReference type="Proteomes" id="UP000077202">
    <property type="component" value="Unassembled WGS sequence"/>
</dbReference>
<keyword evidence="9" id="KW-1185">Reference proteome</keyword>
<accession>A0A176WR58</accession>
<evidence type="ECO:0000313" key="9">
    <source>
        <dbReference type="Proteomes" id="UP000077202"/>
    </source>
</evidence>
<sequence>MASCGLRPVERIVPCAQSPVGCSNAPSSLRSSTAARVVLGNASSFLNSKRRVVSPSASIRHLGNGPSSSLAGIFPFRLMLRFPISVILSSVFLLAFGGPPSEEASTFQPFRAQKNEEEIRRTHVSFAFALNCTFSEASFKPFMQGESGRLNEILRPSLAFSTRKRRSTSAPRANAEDIPSFTGFPPMTEKPKWFWRILACVPYLMPLSETWMYAETAYSLFAFLEDYEFCTYPFLILIGSLPGWFLLAYFFGAYLGIVRNNRWPHFLRFHVVTGMLLEIILQVMGTINDWVPQSVYWGKLGAHYWLAVSTAFLFIVLDCIRCALSGMYADVPFLSDASYMQIPYE</sequence>
<evidence type="ECO:0000256" key="4">
    <source>
        <dbReference type="ARBA" id="ARBA00022780"/>
    </source>
</evidence>
<comment type="similarity">
    <text evidence="2 7">Belongs to the Tic20 family.</text>
</comment>
<comment type="caution">
    <text evidence="8">The sequence shown here is derived from an EMBL/GenBank/DDBJ whole genome shotgun (WGS) entry which is preliminary data.</text>
</comment>
<protein>
    <recommendedName>
        <fullName evidence="7">Protein TIC 20</fullName>
    </recommendedName>
</protein>
<evidence type="ECO:0000256" key="7">
    <source>
        <dbReference type="RuleBase" id="RU367003"/>
    </source>
</evidence>
<evidence type="ECO:0000256" key="3">
    <source>
        <dbReference type="ARBA" id="ARBA00022692"/>
    </source>
</evidence>
<feature type="transmembrane region" description="Helical" evidence="7">
    <location>
        <begin position="304"/>
        <end position="324"/>
    </location>
</feature>